<evidence type="ECO:0000313" key="3">
    <source>
        <dbReference type="Proteomes" id="UP000004318"/>
    </source>
</evidence>
<sequence>MADSVTNVQIEDVLSSIRKLVSEEVRAQSRETANQPRRPDRPAAPAADDRLILTPSLRVTPQTAAEETGDDEGEAGFIHAESDDAPEREADLLNLMERVRAAGDRHSRIEANRPTGIAPVRDPATEARDAGSPDIAIEAALAALGVARDADPDAPEADAPDPTLLPASEAAEPDALTGEAESDEREASVAPAEEELDEGIAVSRGAIPTPPETGEDVVPTFLRHRGVTSLGQRVAEVEAVVSTSGGEWEPEADEISDAAPQRLDPAPAWDDEDEDEAQADALAAETWQTDPTALSADEAWAVDPIDDADIAAMADASLRAVTPLAAVKPERDIEDRDAGVEDAETADADAARDVASVAEAEDRDPPEDDFDDAAFDEAGRNALTAEDTAVLDEEMLRDLVAEIVRQELQGALGERITRNVRKLVRREIHRALSAQDFS</sequence>
<dbReference type="eggNOG" id="ENOG5032YP1">
    <property type="taxonomic scope" value="Bacteria"/>
</dbReference>
<comment type="caution">
    <text evidence="2">The sequence shown here is derived from an EMBL/GenBank/DDBJ whole genome shotgun (WGS) entry which is preliminary data.</text>
</comment>
<gene>
    <name evidence="2" type="ORF">OB2597_08834</name>
</gene>
<protein>
    <submittedName>
        <fullName evidence="2">Uncharacterized protein</fullName>
    </submittedName>
</protein>
<dbReference type="EMBL" id="AAMO01000002">
    <property type="protein sequence ID" value="EAQ04235.1"/>
    <property type="molecule type" value="Genomic_DNA"/>
</dbReference>
<feature type="region of interest" description="Disordered" evidence="1">
    <location>
        <begin position="241"/>
        <end position="279"/>
    </location>
</feature>
<feature type="region of interest" description="Disordered" evidence="1">
    <location>
        <begin position="330"/>
        <end position="374"/>
    </location>
</feature>
<proteinExistence type="predicted"/>
<feature type="compositionally biased region" description="Acidic residues" evidence="1">
    <location>
        <begin position="359"/>
        <end position="374"/>
    </location>
</feature>
<feature type="region of interest" description="Disordered" evidence="1">
    <location>
        <begin position="105"/>
        <end position="130"/>
    </location>
</feature>
<reference evidence="2 3" key="1">
    <citation type="journal article" date="2010" name="J. Bacteriol.">
        <title>Genome sequences of Oceanicola granulosus HTCC2516(T) and Oceanicola batsensis HTCC2597(TDelta).</title>
        <authorList>
            <person name="Thrash J.C."/>
            <person name="Cho J.C."/>
            <person name="Vergin K.L."/>
            <person name="Giovannoni S.J."/>
        </authorList>
    </citation>
    <scope>NUCLEOTIDE SEQUENCE [LARGE SCALE GENOMIC DNA]</scope>
    <source>
        <strain evidence="3">ATCC BAA-863 / DSM 15984 / KCTC 12145 / HTCC2597</strain>
    </source>
</reference>
<evidence type="ECO:0000313" key="2">
    <source>
        <dbReference type="EMBL" id="EAQ04235.1"/>
    </source>
</evidence>
<feature type="compositionally biased region" description="Basic and acidic residues" evidence="1">
    <location>
        <begin position="330"/>
        <end position="339"/>
    </location>
</feature>
<keyword evidence="3" id="KW-1185">Reference proteome</keyword>
<dbReference type="Proteomes" id="UP000004318">
    <property type="component" value="Unassembled WGS sequence"/>
</dbReference>
<accession>A3TUN9</accession>
<dbReference type="STRING" id="252305.OB2597_08834"/>
<feature type="compositionally biased region" description="Acidic residues" evidence="1">
    <location>
        <begin position="269"/>
        <end position="278"/>
    </location>
</feature>
<dbReference type="RefSeq" id="WP_009805989.1">
    <property type="nucleotide sequence ID" value="NZ_CH724131.1"/>
</dbReference>
<dbReference type="AlphaFoldDB" id="A3TUN9"/>
<feature type="compositionally biased region" description="Basic and acidic residues" evidence="1">
    <location>
        <begin position="37"/>
        <end position="51"/>
    </location>
</feature>
<name>A3TUN9_PSEBH</name>
<feature type="region of interest" description="Disordered" evidence="1">
    <location>
        <begin position="147"/>
        <end position="218"/>
    </location>
</feature>
<feature type="region of interest" description="Disordered" evidence="1">
    <location>
        <begin position="25"/>
        <end position="87"/>
    </location>
</feature>
<evidence type="ECO:0000256" key="1">
    <source>
        <dbReference type="SAM" id="MobiDB-lite"/>
    </source>
</evidence>
<dbReference type="HOGENOM" id="CLU_062229_0_0_5"/>
<organism evidence="2 3">
    <name type="scientific">Pseudooceanicola batsensis (strain ATCC BAA-863 / DSM 15984 / KCTC 12145 / HTCC2597)</name>
    <name type="common">Oceanicola batsensis</name>
    <dbReference type="NCBI Taxonomy" id="252305"/>
    <lineage>
        <taxon>Bacteria</taxon>
        <taxon>Pseudomonadati</taxon>
        <taxon>Pseudomonadota</taxon>
        <taxon>Alphaproteobacteria</taxon>
        <taxon>Rhodobacterales</taxon>
        <taxon>Paracoccaceae</taxon>
        <taxon>Pseudooceanicola</taxon>
    </lineage>
</organism>